<dbReference type="Proteomes" id="UP000230233">
    <property type="component" value="Chromosome I"/>
</dbReference>
<dbReference type="InterPro" id="IPR000535">
    <property type="entry name" value="MSP_dom"/>
</dbReference>
<comment type="function">
    <text evidence="5">Central component in molecular interactions underlying sperm crawling. Forms an extensive filament system that extends from sperm villipoda, along the leading edge of the pseudopod.</text>
</comment>
<sequence>MKHLIIILLISVSFSSSDGVTTSPETPYSPTSSISTSTDQPTSSSISTVSCGSLDKSDEIVDVTFSPNQTFFFNAPFDINYMTFFKIRHPEYRRIAYRVILEKSEKSTIVLPEPKGILEEKDWDGNVKIGYTEFEFDKFNFKNLFTFFNFLNDSITIEWVNIPKDAQREAGFECFAVWFREEITPKNHTLKVHYNP</sequence>
<keyword evidence="2" id="KW-0963">Cytoplasm</keyword>
<dbReference type="PROSITE" id="PS50202">
    <property type="entry name" value="MSP"/>
    <property type="match status" value="1"/>
</dbReference>
<evidence type="ECO:0000313" key="10">
    <source>
        <dbReference type="EMBL" id="PIC50298.1"/>
    </source>
</evidence>
<accession>A0A2G5VET5</accession>
<dbReference type="InterPro" id="IPR008962">
    <property type="entry name" value="PapD-like_sf"/>
</dbReference>
<keyword evidence="4" id="KW-0966">Cell projection</keyword>
<evidence type="ECO:0000256" key="6">
    <source>
        <dbReference type="ARBA" id="ARBA00037818"/>
    </source>
</evidence>
<dbReference type="GO" id="GO:0031143">
    <property type="term" value="C:pseudopodium"/>
    <property type="evidence" value="ECO:0007669"/>
    <property type="project" value="UniProtKB-SubCell"/>
</dbReference>
<organism evidence="10 11">
    <name type="scientific">Caenorhabditis nigoni</name>
    <dbReference type="NCBI Taxonomy" id="1611254"/>
    <lineage>
        <taxon>Eukaryota</taxon>
        <taxon>Metazoa</taxon>
        <taxon>Ecdysozoa</taxon>
        <taxon>Nematoda</taxon>
        <taxon>Chromadorea</taxon>
        <taxon>Rhabditida</taxon>
        <taxon>Rhabditina</taxon>
        <taxon>Rhabditomorpha</taxon>
        <taxon>Rhabditoidea</taxon>
        <taxon>Rhabditidae</taxon>
        <taxon>Peloderinae</taxon>
        <taxon>Caenorhabditis</taxon>
    </lineage>
</organism>
<reference evidence="11" key="1">
    <citation type="submission" date="2017-10" db="EMBL/GenBank/DDBJ databases">
        <title>Rapid genome shrinkage in a self-fertile nematode reveals novel sperm competition proteins.</title>
        <authorList>
            <person name="Yin D."/>
            <person name="Schwarz E.M."/>
            <person name="Thomas C.G."/>
            <person name="Felde R.L."/>
            <person name="Korf I.F."/>
            <person name="Cutter A.D."/>
            <person name="Schartner C.M."/>
            <person name="Ralston E.J."/>
            <person name="Meyer B.J."/>
            <person name="Haag E.S."/>
        </authorList>
    </citation>
    <scope>NUCLEOTIDE SEQUENCE [LARGE SCALE GENOMIC DNA]</scope>
    <source>
        <strain evidence="11">JU1422</strain>
    </source>
</reference>
<dbReference type="EMBL" id="PDUG01000001">
    <property type="protein sequence ID" value="PIC50298.1"/>
    <property type="molecule type" value="Genomic_DNA"/>
</dbReference>
<keyword evidence="8" id="KW-0732">Signal</keyword>
<evidence type="ECO:0000256" key="2">
    <source>
        <dbReference type="ARBA" id="ARBA00022490"/>
    </source>
</evidence>
<dbReference type="OrthoDB" id="5851422at2759"/>
<feature type="region of interest" description="Disordered" evidence="7">
    <location>
        <begin position="16"/>
        <end position="50"/>
    </location>
</feature>
<evidence type="ECO:0000256" key="8">
    <source>
        <dbReference type="SAM" id="SignalP"/>
    </source>
</evidence>
<proteinExistence type="predicted"/>
<dbReference type="AlphaFoldDB" id="A0A2G5VET5"/>
<evidence type="ECO:0000256" key="4">
    <source>
        <dbReference type="ARBA" id="ARBA00023273"/>
    </source>
</evidence>
<dbReference type="PANTHER" id="PTHR22920:SF26">
    <property type="entry name" value="MAJOR SPERM PROTEIN"/>
    <property type="match status" value="1"/>
</dbReference>
<dbReference type="PANTHER" id="PTHR22920">
    <property type="entry name" value="MAJOR SPERM PROTEIN"/>
    <property type="match status" value="1"/>
</dbReference>
<comment type="caution">
    <text evidence="10">The sequence shown here is derived from an EMBL/GenBank/DDBJ whole genome shotgun (WGS) entry which is preliminary data.</text>
</comment>
<feature type="signal peptide" evidence="8">
    <location>
        <begin position="1"/>
        <end position="19"/>
    </location>
</feature>
<evidence type="ECO:0000256" key="5">
    <source>
        <dbReference type="ARBA" id="ARBA00037744"/>
    </source>
</evidence>
<protein>
    <recommendedName>
        <fullName evidence="9">MSP domain-containing protein</fullName>
    </recommendedName>
</protein>
<feature type="domain" description="MSP" evidence="9">
    <location>
        <begin position="62"/>
        <end position="196"/>
    </location>
</feature>
<keyword evidence="11" id="KW-1185">Reference proteome</keyword>
<evidence type="ECO:0000256" key="7">
    <source>
        <dbReference type="SAM" id="MobiDB-lite"/>
    </source>
</evidence>
<comment type="subcellular location">
    <subcellularLocation>
        <location evidence="6">Cell projection</location>
        <location evidence="6">Pseudopodium</location>
    </subcellularLocation>
    <subcellularLocation>
        <location evidence="1">Cytoplasm</location>
        <location evidence="1">Cytoskeleton</location>
    </subcellularLocation>
</comment>
<dbReference type="GO" id="GO:0005856">
    <property type="term" value="C:cytoskeleton"/>
    <property type="evidence" value="ECO:0007669"/>
    <property type="project" value="UniProtKB-SubCell"/>
</dbReference>
<dbReference type="SUPFAM" id="SSF49354">
    <property type="entry name" value="PapD-like"/>
    <property type="match status" value="1"/>
</dbReference>
<name>A0A2G5VET5_9PELO</name>
<dbReference type="InterPro" id="IPR051155">
    <property type="entry name" value="Nematode_MSP"/>
</dbReference>
<dbReference type="InterPro" id="IPR013783">
    <property type="entry name" value="Ig-like_fold"/>
</dbReference>
<evidence type="ECO:0000313" key="11">
    <source>
        <dbReference type="Proteomes" id="UP000230233"/>
    </source>
</evidence>
<gene>
    <name evidence="10" type="primary">Cni-Y53C10A.15</name>
    <name evidence="10" type="synonym">Cnig_chr_I.g1254</name>
    <name evidence="10" type="ORF">B9Z55_001254</name>
</gene>
<feature type="chain" id="PRO_5013794777" description="MSP domain-containing protein" evidence="8">
    <location>
        <begin position="20"/>
        <end position="196"/>
    </location>
</feature>
<keyword evidence="3" id="KW-0206">Cytoskeleton</keyword>
<evidence type="ECO:0000256" key="1">
    <source>
        <dbReference type="ARBA" id="ARBA00004245"/>
    </source>
</evidence>
<evidence type="ECO:0000256" key="3">
    <source>
        <dbReference type="ARBA" id="ARBA00023212"/>
    </source>
</evidence>
<evidence type="ECO:0000259" key="9">
    <source>
        <dbReference type="PROSITE" id="PS50202"/>
    </source>
</evidence>
<dbReference type="Gene3D" id="2.60.40.10">
    <property type="entry name" value="Immunoglobulins"/>
    <property type="match status" value="1"/>
</dbReference>